<reference evidence="7" key="1">
    <citation type="submission" date="2018-05" db="EMBL/GenBank/DDBJ databases">
        <title>Draft genome of Mucuna pruriens seed.</title>
        <authorList>
            <person name="Nnadi N.E."/>
            <person name="Vos R."/>
            <person name="Hasami M.H."/>
            <person name="Devisetty U.K."/>
            <person name="Aguiy J.C."/>
        </authorList>
    </citation>
    <scope>NUCLEOTIDE SEQUENCE [LARGE SCALE GENOMIC DNA]</scope>
    <source>
        <strain evidence="7">JCA_2017</strain>
    </source>
</reference>
<dbReference type="STRING" id="157652.A0A371HHU5"/>
<dbReference type="PRINTS" id="PR00385">
    <property type="entry name" value="P450"/>
</dbReference>
<evidence type="ECO:0000313" key="7">
    <source>
        <dbReference type="EMBL" id="RDY02365.1"/>
    </source>
</evidence>
<keyword evidence="6" id="KW-0472">Membrane</keyword>
<dbReference type="InterPro" id="IPR036396">
    <property type="entry name" value="Cyt_P450_sf"/>
</dbReference>
<dbReference type="PANTHER" id="PTHR47955">
    <property type="entry name" value="CYTOCHROME P450 FAMILY 71 PROTEIN"/>
    <property type="match status" value="1"/>
</dbReference>
<dbReference type="Gene3D" id="1.10.630.10">
    <property type="entry name" value="Cytochrome P450"/>
    <property type="match status" value="1"/>
</dbReference>
<evidence type="ECO:0000313" key="8">
    <source>
        <dbReference type="Proteomes" id="UP000257109"/>
    </source>
</evidence>
<dbReference type="EMBL" id="QJKJ01002550">
    <property type="protein sequence ID" value="RDY02365.1"/>
    <property type="molecule type" value="Genomic_DNA"/>
</dbReference>
<keyword evidence="5" id="KW-0560">Oxidoreductase</keyword>
<gene>
    <name evidence="7" type="primary">CYP71A1</name>
    <name evidence="7" type="ORF">CR513_14182</name>
</gene>
<organism evidence="7 8">
    <name type="scientific">Mucuna pruriens</name>
    <name type="common">Velvet bean</name>
    <name type="synonym">Dolichos pruriens</name>
    <dbReference type="NCBI Taxonomy" id="157652"/>
    <lineage>
        <taxon>Eukaryota</taxon>
        <taxon>Viridiplantae</taxon>
        <taxon>Streptophyta</taxon>
        <taxon>Embryophyta</taxon>
        <taxon>Tracheophyta</taxon>
        <taxon>Spermatophyta</taxon>
        <taxon>Magnoliopsida</taxon>
        <taxon>eudicotyledons</taxon>
        <taxon>Gunneridae</taxon>
        <taxon>Pentapetalae</taxon>
        <taxon>rosids</taxon>
        <taxon>fabids</taxon>
        <taxon>Fabales</taxon>
        <taxon>Fabaceae</taxon>
        <taxon>Papilionoideae</taxon>
        <taxon>50 kb inversion clade</taxon>
        <taxon>NPAAA clade</taxon>
        <taxon>indigoferoid/millettioid clade</taxon>
        <taxon>Phaseoleae</taxon>
        <taxon>Mucuna</taxon>
    </lineage>
</organism>
<keyword evidence="3 4" id="KW-0408">Iron</keyword>
<dbReference type="OrthoDB" id="1470350at2759"/>
<accession>A0A371HHU5</accession>
<dbReference type="AlphaFoldDB" id="A0A371HHU5"/>
<feature type="transmembrane region" description="Helical" evidence="6">
    <location>
        <begin position="457"/>
        <end position="476"/>
    </location>
</feature>
<evidence type="ECO:0000256" key="3">
    <source>
        <dbReference type="ARBA" id="ARBA00023004"/>
    </source>
</evidence>
<protein>
    <submittedName>
        <fullName evidence="7">Cytochrome P450 71A1</fullName>
    </submittedName>
</protein>
<feature type="transmembrane region" description="Helical" evidence="6">
    <location>
        <begin position="14"/>
        <end position="33"/>
    </location>
</feature>
<dbReference type="GO" id="GO:0004497">
    <property type="term" value="F:monooxygenase activity"/>
    <property type="evidence" value="ECO:0007669"/>
    <property type="project" value="UniProtKB-KW"/>
</dbReference>
<feature type="binding site" description="axial binding residue" evidence="4">
    <location>
        <position position="455"/>
    </location>
    <ligand>
        <name>heme</name>
        <dbReference type="ChEBI" id="CHEBI:30413"/>
    </ligand>
    <ligandPart>
        <name>Fe</name>
        <dbReference type="ChEBI" id="CHEBI:18248"/>
    </ligandPart>
</feature>
<dbReference type="SUPFAM" id="SSF48264">
    <property type="entry name" value="Cytochrome P450"/>
    <property type="match status" value="1"/>
</dbReference>
<dbReference type="CDD" id="cd11072">
    <property type="entry name" value="CYP71-like"/>
    <property type="match status" value="1"/>
</dbReference>
<keyword evidence="5" id="KW-0503">Monooxygenase</keyword>
<dbReference type="FunFam" id="1.10.630.10:FF:000011">
    <property type="entry name" value="Cytochrome P450 83B1"/>
    <property type="match status" value="1"/>
</dbReference>
<dbReference type="Proteomes" id="UP000257109">
    <property type="component" value="Unassembled WGS sequence"/>
</dbReference>
<dbReference type="InterPro" id="IPR001128">
    <property type="entry name" value="Cyt_P450"/>
</dbReference>
<comment type="cofactor">
    <cofactor evidence="4">
        <name>heme</name>
        <dbReference type="ChEBI" id="CHEBI:30413"/>
    </cofactor>
</comment>
<evidence type="ECO:0000256" key="6">
    <source>
        <dbReference type="SAM" id="Phobius"/>
    </source>
</evidence>
<comment type="caution">
    <text evidence="7">The sequence shown here is derived from an EMBL/GenBank/DDBJ whole genome shotgun (WGS) entry which is preliminary data.</text>
</comment>
<keyword evidence="2 4" id="KW-0479">Metal-binding</keyword>
<dbReference type="PROSITE" id="PS00086">
    <property type="entry name" value="CYTOCHROME_P450"/>
    <property type="match status" value="1"/>
</dbReference>
<evidence type="ECO:0000256" key="4">
    <source>
        <dbReference type="PIRSR" id="PIRSR602401-1"/>
    </source>
</evidence>
<name>A0A371HHU5_MUCPR</name>
<dbReference type="InterPro" id="IPR017972">
    <property type="entry name" value="Cyt_P450_CS"/>
</dbReference>
<proteinExistence type="inferred from homology"/>
<keyword evidence="8" id="KW-1185">Reference proteome</keyword>
<dbReference type="Pfam" id="PF00067">
    <property type="entry name" value="p450"/>
    <property type="match status" value="1"/>
</dbReference>
<dbReference type="PANTHER" id="PTHR47955:SF15">
    <property type="entry name" value="CYTOCHROME P450 71A2-LIKE"/>
    <property type="match status" value="1"/>
</dbReference>
<dbReference type="PRINTS" id="PR00463">
    <property type="entry name" value="EP450I"/>
</dbReference>
<evidence type="ECO:0000256" key="2">
    <source>
        <dbReference type="ARBA" id="ARBA00022723"/>
    </source>
</evidence>
<comment type="similarity">
    <text evidence="1 5">Belongs to the cytochrome P450 family.</text>
</comment>
<feature type="non-terminal residue" evidence="7">
    <location>
        <position position="1"/>
    </location>
</feature>
<evidence type="ECO:0000256" key="5">
    <source>
        <dbReference type="RuleBase" id="RU000461"/>
    </source>
</evidence>
<evidence type="ECO:0000256" key="1">
    <source>
        <dbReference type="ARBA" id="ARBA00010617"/>
    </source>
</evidence>
<dbReference type="GO" id="GO:0005506">
    <property type="term" value="F:iron ion binding"/>
    <property type="evidence" value="ECO:0007669"/>
    <property type="project" value="InterPro"/>
</dbReference>
<keyword evidence="6" id="KW-0812">Transmembrane</keyword>
<dbReference type="GO" id="GO:0016705">
    <property type="term" value="F:oxidoreductase activity, acting on paired donors, with incorporation or reduction of molecular oxygen"/>
    <property type="evidence" value="ECO:0007669"/>
    <property type="project" value="InterPro"/>
</dbReference>
<dbReference type="GO" id="GO:0020037">
    <property type="term" value="F:heme binding"/>
    <property type="evidence" value="ECO:0007669"/>
    <property type="project" value="InterPro"/>
</dbReference>
<keyword evidence="4 5" id="KW-0349">Heme</keyword>
<sequence>MALKQWPFEQMKEMLFSTFYLSLFFFISVLYVGKLTKKTKSKTNLNLPPSPPRLPLIGNLHQFGTLPHRSLRDLSLKYGDIMLLQLGQMQNPTVVVSSVDVAMEIIKTHDLAFSNRPQNTAAKILLYGSNNIAFALYGESWRLKRKICILELLSTKRVQSLSHIREEEVAKLVNKLREVSSSDECYVNLSDMLMSTSNNVVCKCALGRKYKEDGYSRIKELARNVMVQLTAFTVGDYFPLLGWVDILTGKIQEYKDTFHALDALFEQTIEEHLTEKREGDHSKKKDFVDILLQLQQNNFQLTKNDLKAILLDMFVGGTDTAVVTLEWAISELVKNPTIMKKVQEEVRKIVGHKSNVEENDINQMHYLKCVVKETLRLHPPATLLAPRETISSVKVKGYDIPAKTVVYINAWAIQRDPEFWESPEEFLPERFEKSEVDFKGQHFQFIPFGFGRRGCPGMSFGVVFVEYVLACLLYWFDWKLPESDALKQDIDMSEKFGLVVSKKTPLYLKPETF</sequence>
<dbReference type="InterPro" id="IPR002401">
    <property type="entry name" value="Cyt_P450_E_grp-I"/>
</dbReference>
<keyword evidence="6" id="KW-1133">Transmembrane helix</keyword>